<sequence>MLSGLIDTMRSHDWGDGYLPFDDRFEGPVVLGAAERNDKDYNFENRIILQAFVLWIAVKLKQLTAEEGSAAYLSEAFVRIGAFSPIEFRFMISLEEEESSDIFDEFMLK</sequence>
<organism evidence="1 2">
    <name type="scientific">Anisakis simplex</name>
    <name type="common">Herring worm</name>
    <dbReference type="NCBI Taxonomy" id="6269"/>
    <lineage>
        <taxon>Eukaryota</taxon>
        <taxon>Metazoa</taxon>
        <taxon>Ecdysozoa</taxon>
        <taxon>Nematoda</taxon>
        <taxon>Chromadorea</taxon>
        <taxon>Rhabditida</taxon>
        <taxon>Spirurina</taxon>
        <taxon>Ascaridomorpha</taxon>
        <taxon>Ascaridoidea</taxon>
        <taxon>Anisakidae</taxon>
        <taxon>Anisakis</taxon>
        <taxon>Anisakis simplex complex</taxon>
    </lineage>
</organism>
<gene>
    <name evidence="1" type="ORF">ASIM_LOCUS6260</name>
</gene>
<evidence type="ECO:0000313" key="1">
    <source>
        <dbReference type="EMBL" id="VDK26759.1"/>
    </source>
</evidence>
<proteinExistence type="predicted"/>
<protein>
    <submittedName>
        <fullName evidence="1">Uncharacterized protein</fullName>
    </submittedName>
</protein>
<keyword evidence="2" id="KW-1185">Reference proteome</keyword>
<accession>A0A3P6NTF2</accession>
<dbReference type="EMBL" id="UYRR01013357">
    <property type="protein sequence ID" value="VDK26759.1"/>
    <property type="molecule type" value="Genomic_DNA"/>
</dbReference>
<name>A0A3P6NTF2_ANISI</name>
<evidence type="ECO:0000313" key="2">
    <source>
        <dbReference type="Proteomes" id="UP000267096"/>
    </source>
</evidence>
<dbReference type="Proteomes" id="UP000267096">
    <property type="component" value="Unassembled WGS sequence"/>
</dbReference>
<dbReference type="AlphaFoldDB" id="A0A3P6NTF2"/>
<reference evidence="1 2" key="1">
    <citation type="submission" date="2018-11" db="EMBL/GenBank/DDBJ databases">
        <authorList>
            <consortium name="Pathogen Informatics"/>
        </authorList>
    </citation>
    <scope>NUCLEOTIDE SEQUENCE [LARGE SCALE GENOMIC DNA]</scope>
</reference>